<protein>
    <recommendedName>
        <fullName evidence="1">SET domain-containing protein</fullName>
    </recommendedName>
</protein>
<name>A0A8J6KCQ9_ELECQ</name>
<dbReference type="PROSITE" id="PS50280">
    <property type="entry name" value="SET"/>
    <property type="match status" value="1"/>
</dbReference>
<proteinExistence type="predicted"/>
<dbReference type="OrthoDB" id="265717at2759"/>
<evidence type="ECO:0000313" key="2">
    <source>
        <dbReference type="EMBL" id="KAG9483979.1"/>
    </source>
</evidence>
<dbReference type="AlphaFoldDB" id="A0A8J6KCQ9"/>
<dbReference type="SUPFAM" id="SSF82199">
    <property type="entry name" value="SET domain"/>
    <property type="match status" value="1"/>
</dbReference>
<dbReference type="Proteomes" id="UP000770717">
    <property type="component" value="Unassembled WGS sequence"/>
</dbReference>
<evidence type="ECO:0000313" key="3">
    <source>
        <dbReference type="Proteomes" id="UP000770717"/>
    </source>
</evidence>
<reference evidence="2" key="1">
    <citation type="thesis" date="2020" institute="ProQuest LLC" country="789 East Eisenhower Parkway, Ann Arbor, MI, USA">
        <title>Comparative Genomics and Chromosome Evolution.</title>
        <authorList>
            <person name="Mudd A.B."/>
        </authorList>
    </citation>
    <scope>NUCLEOTIDE SEQUENCE</scope>
    <source>
        <strain evidence="2">HN-11 Male</strain>
        <tissue evidence="2">Kidney and liver</tissue>
    </source>
</reference>
<dbReference type="InterPro" id="IPR050869">
    <property type="entry name" value="H3K4_H4K5_MeTrfase"/>
</dbReference>
<sequence length="73" mass="8635">MSLLNHSCDPNCVIIFEGKFLHLRTIKEIPQGEELTISYIDVKMPSHMRQLQLQRQYCFTCDCQRCMSKEKVQ</sequence>
<dbReference type="PANTHER" id="PTHR12197:SF288">
    <property type="entry name" value="HISTONE-LYSINE N-METHYLTRANSFERASE SMYD3"/>
    <property type="match status" value="1"/>
</dbReference>
<gene>
    <name evidence="2" type="ORF">GDO78_009735</name>
</gene>
<dbReference type="PANTHER" id="PTHR12197">
    <property type="entry name" value="HISTONE-LYSINE N-METHYLTRANSFERASE SMYD"/>
    <property type="match status" value="1"/>
</dbReference>
<feature type="domain" description="SET" evidence="1">
    <location>
        <begin position="1"/>
        <end position="40"/>
    </location>
</feature>
<dbReference type="InterPro" id="IPR046341">
    <property type="entry name" value="SET_dom_sf"/>
</dbReference>
<evidence type="ECO:0000259" key="1">
    <source>
        <dbReference type="PROSITE" id="PS50280"/>
    </source>
</evidence>
<dbReference type="EMBL" id="WNTK01000005">
    <property type="protein sequence ID" value="KAG9483979.1"/>
    <property type="molecule type" value="Genomic_DNA"/>
</dbReference>
<dbReference type="Pfam" id="PF00856">
    <property type="entry name" value="SET"/>
    <property type="match status" value="1"/>
</dbReference>
<organism evidence="2 3">
    <name type="scientific">Eleutherodactylus coqui</name>
    <name type="common">Puerto Rican coqui</name>
    <dbReference type="NCBI Taxonomy" id="57060"/>
    <lineage>
        <taxon>Eukaryota</taxon>
        <taxon>Metazoa</taxon>
        <taxon>Chordata</taxon>
        <taxon>Craniata</taxon>
        <taxon>Vertebrata</taxon>
        <taxon>Euteleostomi</taxon>
        <taxon>Amphibia</taxon>
        <taxon>Batrachia</taxon>
        <taxon>Anura</taxon>
        <taxon>Neobatrachia</taxon>
        <taxon>Hyloidea</taxon>
        <taxon>Eleutherodactylidae</taxon>
        <taxon>Eleutherodactylinae</taxon>
        <taxon>Eleutherodactylus</taxon>
        <taxon>Eleutherodactylus</taxon>
    </lineage>
</organism>
<dbReference type="GO" id="GO:0005634">
    <property type="term" value="C:nucleus"/>
    <property type="evidence" value="ECO:0007669"/>
    <property type="project" value="TreeGrafter"/>
</dbReference>
<dbReference type="InterPro" id="IPR001214">
    <property type="entry name" value="SET_dom"/>
</dbReference>
<accession>A0A8J6KCQ9</accession>
<dbReference type="Gene3D" id="2.170.270.10">
    <property type="entry name" value="SET domain"/>
    <property type="match status" value="1"/>
</dbReference>
<keyword evidence="3" id="KW-1185">Reference proteome</keyword>
<comment type="caution">
    <text evidence="2">The sequence shown here is derived from an EMBL/GenBank/DDBJ whole genome shotgun (WGS) entry which is preliminary data.</text>
</comment>